<feature type="transmembrane region" description="Helical" evidence="6">
    <location>
        <begin position="78"/>
        <end position="96"/>
    </location>
</feature>
<comment type="similarity">
    <text evidence="2">Belongs to the GtrA family.</text>
</comment>
<dbReference type="GO" id="GO:0005886">
    <property type="term" value="C:plasma membrane"/>
    <property type="evidence" value="ECO:0007669"/>
    <property type="project" value="TreeGrafter"/>
</dbReference>
<feature type="transmembrane region" description="Helical" evidence="6">
    <location>
        <begin position="12"/>
        <end position="37"/>
    </location>
</feature>
<keyword evidence="9" id="KW-1185">Reference proteome</keyword>
<evidence type="ECO:0000313" key="8">
    <source>
        <dbReference type="EMBL" id="CZF84453.1"/>
    </source>
</evidence>
<evidence type="ECO:0000256" key="1">
    <source>
        <dbReference type="ARBA" id="ARBA00004141"/>
    </source>
</evidence>
<evidence type="ECO:0000256" key="4">
    <source>
        <dbReference type="ARBA" id="ARBA00022989"/>
    </source>
</evidence>
<feature type="transmembrane region" description="Helical" evidence="6">
    <location>
        <begin position="43"/>
        <end position="66"/>
    </location>
</feature>
<keyword evidence="4 6" id="KW-1133">Transmembrane helix</keyword>
<dbReference type="PANTHER" id="PTHR38459:SF1">
    <property type="entry name" value="PROPHAGE BACTOPRENOL-LINKED GLUCOSE TRANSLOCASE HOMOLOG"/>
    <property type="match status" value="1"/>
</dbReference>
<sequence>MKARLDNLLSLRIVRFGLTGGVATLTHIVVAFGLLHFFASTVFIANLFGFLCAFGLSYLMQSVFVFRRRLSLQNAWRFFIVQFSALMISQLISELFSGINEYLRVLLVVFLIPMVTYIIHKTWTYKDTDNTENKK</sequence>
<evidence type="ECO:0000259" key="7">
    <source>
        <dbReference type="Pfam" id="PF04138"/>
    </source>
</evidence>
<reference evidence="9" key="1">
    <citation type="submission" date="2016-02" db="EMBL/GenBank/DDBJ databases">
        <authorList>
            <person name="Rodrigo-Torres Lidia"/>
            <person name="Arahal R.David."/>
        </authorList>
    </citation>
    <scope>NUCLEOTIDE SEQUENCE [LARGE SCALE GENOMIC DNA]</scope>
    <source>
        <strain evidence="9">CECT 9029</strain>
    </source>
</reference>
<proteinExistence type="inferred from homology"/>
<dbReference type="InterPro" id="IPR051401">
    <property type="entry name" value="GtrA_CellWall_Glycosyl"/>
</dbReference>
<name>A0A128FCC1_9GAMM</name>
<comment type="subcellular location">
    <subcellularLocation>
        <location evidence="1">Membrane</location>
        <topology evidence="1">Multi-pass membrane protein</topology>
    </subcellularLocation>
</comment>
<organism evidence="8 9">
    <name type="scientific">Grimontia celer</name>
    <dbReference type="NCBI Taxonomy" id="1796497"/>
    <lineage>
        <taxon>Bacteria</taxon>
        <taxon>Pseudomonadati</taxon>
        <taxon>Pseudomonadota</taxon>
        <taxon>Gammaproteobacteria</taxon>
        <taxon>Vibrionales</taxon>
        <taxon>Vibrionaceae</taxon>
        <taxon>Grimontia</taxon>
    </lineage>
</organism>
<dbReference type="RefSeq" id="WP_062666926.1">
    <property type="nucleotide sequence ID" value="NZ_FIZX01000005.1"/>
</dbReference>
<evidence type="ECO:0000256" key="3">
    <source>
        <dbReference type="ARBA" id="ARBA00022692"/>
    </source>
</evidence>
<protein>
    <submittedName>
        <fullName evidence="8">GtrA-like protein</fullName>
    </submittedName>
</protein>
<evidence type="ECO:0000256" key="5">
    <source>
        <dbReference type="ARBA" id="ARBA00023136"/>
    </source>
</evidence>
<dbReference type="OrthoDB" id="8562382at2"/>
<dbReference type="InterPro" id="IPR007267">
    <property type="entry name" value="GtrA_DPMS_TM"/>
</dbReference>
<keyword evidence="3 6" id="KW-0812">Transmembrane</keyword>
<evidence type="ECO:0000256" key="6">
    <source>
        <dbReference type="SAM" id="Phobius"/>
    </source>
</evidence>
<keyword evidence="5 6" id="KW-0472">Membrane</keyword>
<dbReference type="Pfam" id="PF04138">
    <property type="entry name" value="GtrA_DPMS_TM"/>
    <property type="match status" value="1"/>
</dbReference>
<feature type="transmembrane region" description="Helical" evidence="6">
    <location>
        <begin position="102"/>
        <end position="119"/>
    </location>
</feature>
<evidence type="ECO:0000313" key="9">
    <source>
        <dbReference type="Proteomes" id="UP000071641"/>
    </source>
</evidence>
<dbReference type="Proteomes" id="UP000071641">
    <property type="component" value="Unassembled WGS sequence"/>
</dbReference>
<evidence type="ECO:0000256" key="2">
    <source>
        <dbReference type="ARBA" id="ARBA00009399"/>
    </source>
</evidence>
<dbReference type="AlphaFoldDB" id="A0A128FCC1"/>
<gene>
    <name evidence="8" type="ORF">GCE9029_04414</name>
</gene>
<dbReference type="GO" id="GO:0000271">
    <property type="term" value="P:polysaccharide biosynthetic process"/>
    <property type="evidence" value="ECO:0007669"/>
    <property type="project" value="InterPro"/>
</dbReference>
<dbReference type="STRING" id="1796497.GCE9029_04414"/>
<accession>A0A128FCC1</accession>
<feature type="domain" description="GtrA/DPMS transmembrane" evidence="7">
    <location>
        <begin position="15"/>
        <end position="124"/>
    </location>
</feature>
<dbReference type="PANTHER" id="PTHR38459">
    <property type="entry name" value="PROPHAGE BACTOPRENOL-LINKED GLUCOSE TRANSLOCASE HOMOLOG"/>
    <property type="match status" value="1"/>
</dbReference>
<dbReference type="EMBL" id="FIZX01000005">
    <property type="protein sequence ID" value="CZF84453.1"/>
    <property type="molecule type" value="Genomic_DNA"/>
</dbReference>